<dbReference type="AlphaFoldDB" id="A0A6G0TC40"/>
<proteinExistence type="predicted"/>
<protein>
    <recommendedName>
        <fullName evidence="1">PiggyBac transposable element-derived protein domain-containing protein</fullName>
    </recommendedName>
</protein>
<dbReference type="PANTHER" id="PTHR47272:SF2">
    <property type="entry name" value="PIGGYBAC TRANSPOSABLE ELEMENT-DERIVED PROTEIN 3-LIKE"/>
    <property type="match status" value="1"/>
</dbReference>
<name>A0A6G0TC40_APHGL</name>
<reference evidence="2 3" key="1">
    <citation type="submission" date="2019-08" db="EMBL/GenBank/DDBJ databases">
        <title>The genome of the soybean aphid Biotype 1, its phylome, world population structure and adaptation to the North American continent.</title>
        <authorList>
            <person name="Giordano R."/>
            <person name="Donthu R.K."/>
            <person name="Hernandez A.G."/>
            <person name="Wright C.L."/>
            <person name="Zimin A.V."/>
        </authorList>
    </citation>
    <scope>NUCLEOTIDE SEQUENCE [LARGE SCALE GENOMIC DNA]</scope>
    <source>
        <tissue evidence="2">Whole aphids</tissue>
    </source>
</reference>
<sequence length="580" mass="67642">MSRNKLRDEDILELLGDGRNSDLSDFSDEEDIDEHDNVIDVVPDSITDSFDNQNDFMPAFVDKRSIKWKKQPFVPSKFSLDELEERHFPEEIPTPLDYFMKYITDNEYDEMATHTNTYAQQNGKLTWIETNSRKMKIFVGVHLLMGVFGLSRIRMYWEQKSRINIVADNITRNRFFELRSNFYIMDNNDIPINNKDRFVKVRPIYNILQKRCNELPVEKNVCVDEQMVPFKGKLSVKQYMPGKPNPWGIKLYLMCGESGLVYDFLLYQGSTTELNCNIQKVFGLGGAVVLKLTMLLKKNRHFLYMDNFFTSFNVLHALQQNCIYSAGTIRVNRFANPPFISDKELSKMGRGSSFEVNSNMPNSNIGLIKWYDNKAVGLGSNFITSGVPDDIKRYDKKEKTCITVNRPEIVKCYNQSMGGVDKHDQLVSFFRTFIKSRKWTLRMITHAFDIACVNSWLEYKLDCKHIGIYKTMDLLHFKKRLGETLILVGKTFVKKRGRPSNSPSPLSTPVRKRVRNIDQRPFEEVRFDHIDHLPTNDNSNYPVRCKNEGCKLRSPVKCTKCGVHFSFTKRNECFRLYHIK</sequence>
<organism evidence="2 3">
    <name type="scientific">Aphis glycines</name>
    <name type="common">Soybean aphid</name>
    <dbReference type="NCBI Taxonomy" id="307491"/>
    <lineage>
        <taxon>Eukaryota</taxon>
        <taxon>Metazoa</taxon>
        <taxon>Ecdysozoa</taxon>
        <taxon>Arthropoda</taxon>
        <taxon>Hexapoda</taxon>
        <taxon>Insecta</taxon>
        <taxon>Pterygota</taxon>
        <taxon>Neoptera</taxon>
        <taxon>Paraneoptera</taxon>
        <taxon>Hemiptera</taxon>
        <taxon>Sternorrhyncha</taxon>
        <taxon>Aphidomorpha</taxon>
        <taxon>Aphidoidea</taxon>
        <taxon>Aphididae</taxon>
        <taxon>Aphidini</taxon>
        <taxon>Aphis</taxon>
        <taxon>Aphis</taxon>
    </lineage>
</organism>
<feature type="domain" description="PiggyBac transposable element-derived protein" evidence="1">
    <location>
        <begin position="94"/>
        <end position="456"/>
    </location>
</feature>
<dbReference type="OrthoDB" id="6583615at2759"/>
<dbReference type="EMBL" id="VYZN01000048">
    <property type="protein sequence ID" value="KAE9528804.1"/>
    <property type="molecule type" value="Genomic_DNA"/>
</dbReference>
<evidence type="ECO:0000313" key="2">
    <source>
        <dbReference type="EMBL" id="KAE9528804.1"/>
    </source>
</evidence>
<comment type="caution">
    <text evidence="2">The sequence shown here is derived from an EMBL/GenBank/DDBJ whole genome shotgun (WGS) entry which is preliminary data.</text>
</comment>
<dbReference type="PANTHER" id="PTHR47272">
    <property type="entry name" value="DDE_TNP_1_7 DOMAIN-CONTAINING PROTEIN"/>
    <property type="match status" value="1"/>
</dbReference>
<gene>
    <name evidence="2" type="ORF">AGLY_012379</name>
</gene>
<dbReference type="InterPro" id="IPR029526">
    <property type="entry name" value="PGBD"/>
</dbReference>
<evidence type="ECO:0000313" key="3">
    <source>
        <dbReference type="Proteomes" id="UP000475862"/>
    </source>
</evidence>
<dbReference type="Pfam" id="PF13843">
    <property type="entry name" value="DDE_Tnp_1_7"/>
    <property type="match status" value="1"/>
</dbReference>
<dbReference type="Proteomes" id="UP000475862">
    <property type="component" value="Unassembled WGS sequence"/>
</dbReference>
<evidence type="ECO:0000259" key="1">
    <source>
        <dbReference type="Pfam" id="PF13843"/>
    </source>
</evidence>
<keyword evidence="3" id="KW-1185">Reference proteome</keyword>
<accession>A0A6G0TC40</accession>